<dbReference type="EMBL" id="AP025943">
    <property type="protein sequence ID" value="BDL44309.1"/>
    <property type="molecule type" value="Genomic_DNA"/>
</dbReference>
<feature type="transmembrane region" description="Helical" evidence="2">
    <location>
        <begin position="340"/>
        <end position="361"/>
    </location>
</feature>
<keyword evidence="2" id="KW-1133">Transmembrane helix</keyword>
<sequence>MEIFILLLVLVLLSGMVFTFVKACQVVSLEHKVRKLENKLAEIKAHMDMHMRYGKSVTSSTPQNAARPGASTPRPVSSPPRAATAIIPYEPPVPAARKARQPAAVSPAFSWEYFIGAKLLSWIGGFILFLGTGFFVKYSIDNELISPEWRIILTYLTAFALLGTGLSRLKKRYPTLSGTLTATGILVLYLATCAGRMFYALPFFNTAVSALLLAATTAAAFVLAVRLRFQVIAVLGIIGGFLTPVILSTGQDHTVSLFLYMTLLNAGLVSVLAFTRWTKVGAIGLASYTLLLMGWFDEYNANGHVPAVTLLSLCTLFLYCGCGLYSGIRQEKKAPGTGSSSFLLAFGAIAVACLTAFRMQAEGNPLALSSSSRALLLLAGMFPMTALFPLARARSTYWSWFLPVAIFTVCYLCASFTEHPKPENFPWFSELLRRIFSIFMIAASYKVLSARTLSGGACLADLHPGIRISCFTAAALAWLPIIWPNSPLPFYAILIAGVFCWMAVRHSRGQALMVAVGGFALSAWHQEFHPWVPFFVFAFLFLLPSFVIRRFRDGLLAWSASALCVPLFYFVWFQYGMSHHPVSTRFWASTAALLCAVSPFLTALYLQRLPFETLLKRSAVLTFYYGTAIGMLTLAIGFQWSGTPLTLAWSLEGFALLLLCGKFPQAKLAWTGFFLLAAMFIHSGLFKTVSQLDPGQMPELRLTYATLVFCCMAGAWWMQKKVMPRFTGDRSGLRFLIPSLNIFGAILLFIWMNMEISCGFAAPGDHPLLIQFGRSLAQDLTISLAWSLFALCLIAAGFDIRSARVRMAGLALLGITLLKAVCYDISSLSQLYRVGALVGLAFIVLVSSFLYQKFNLKMRGKRKNAGKARQS</sequence>
<evidence type="ECO:0000313" key="3">
    <source>
        <dbReference type="EMBL" id="BDL44309.1"/>
    </source>
</evidence>
<feature type="transmembrane region" description="Helical" evidence="2">
    <location>
        <begin position="528"/>
        <end position="548"/>
    </location>
</feature>
<dbReference type="PANTHER" id="PTHR38434:SF1">
    <property type="entry name" value="BLL2549 PROTEIN"/>
    <property type="match status" value="1"/>
</dbReference>
<feature type="transmembrane region" description="Helical" evidence="2">
    <location>
        <begin position="280"/>
        <end position="296"/>
    </location>
</feature>
<feature type="transmembrane region" description="Helical" evidence="2">
    <location>
        <begin position="257"/>
        <end position="274"/>
    </location>
</feature>
<reference evidence="3" key="1">
    <citation type="submission" date="2022-06" db="EMBL/GenBank/DDBJ databases">
        <title>Akkermansia biwalacus sp. nov., an anaerobic mucin-degrading bacterium isolated from human intestine.</title>
        <authorList>
            <person name="Kobayashi Y."/>
            <person name="Inoue S."/>
            <person name="Kawahara T."/>
            <person name="Kohda N."/>
        </authorList>
    </citation>
    <scope>NUCLEOTIDE SEQUENCE</scope>
    <source>
        <strain evidence="3">WON2089</strain>
    </source>
</reference>
<feature type="transmembrane region" description="Helical" evidence="2">
    <location>
        <begin position="644"/>
        <end position="661"/>
    </location>
</feature>
<dbReference type="RefSeq" id="WP_215434852.1">
    <property type="nucleotide sequence ID" value="NZ_AP025943.1"/>
</dbReference>
<dbReference type="Proteomes" id="UP001062263">
    <property type="component" value="Chromosome"/>
</dbReference>
<evidence type="ECO:0000313" key="4">
    <source>
        <dbReference type="Proteomes" id="UP001062263"/>
    </source>
</evidence>
<accession>A0ABN6QI95</accession>
<feature type="transmembrane region" description="Helical" evidence="2">
    <location>
        <begin position="701"/>
        <end position="719"/>
    </location>
</feature>
<feature type="transmembrane region" description="Helical" evidence="2">
    <location>
        <begin position="397"/>
        <end position="414"/>
    </location>
</feature>
<feature type="transmembrane region" description="Helical" evidence="2">
    <location>
        <begin position="555"/>
        <end position="575"/>
    </location>
</feature>
<dbReference type="PANTHER" id="PTHR38434">
    <property type="entry name" value="BLL2549 PROTEIN"/>
    <property type="match status" value="1"/>
</dbReference>
<keyword evidence="2" id="KW-0812">Transmembrane</keyword>
<feature type="transmembrane region" description="Helical" evidence="2">
    <location>
        <begin position="618"/>
        <end position="638"/>
    </location>
</feature>
<feature type="transmembrane region" description="Helical" evidence="2">
    <location>
        <begin position="308"/>
        <end position="328"/>
    </location>
</feature>
<feature type="transmembrane region" description="Helical" evidence="2">
    <location>
        <begin position="782"/>
        <end position="800"/>
    </location>
</feature>
<proteinExistence type="predicted"/>
<feature type="transmembrane region" description="Helical" evidence="2">
    <location>
        <begin position="203"/>
        <end position="225"/>
    </location>
</feature>
<feature type="transmembrane region" description="Helical" evidence="2">
    <location>
        <begin position="373"/>
        <end position="391"/>
    </location>
</feature>
<dbReference type="Pfam" id="PF10101">
    <property type="entry name" value="DUF2339"/>
    <property type="match status" value="2"/>
</dbReference>
<feature type="transmembrane region" description="Helical" evidence="2">
    <location>
        <begin position="587"/>
        <end position="606"/>
    </location>
</feature>
<feature type="transmembrane region" description="Helical" evidence="2">
    <location>
        <begin position="152"/>
        <end position="169"/>
    </location>
</feature>
<protein>
    <recommendedName>
        <fullName evidence="5">DUF2339 domain-containing protein</fullName>
    </recommendedName>
</protein>
<keyword evidence="2" id="KW-0472">Membrane</keyword>
<evidence type="ECO:0008006" key="5">
    <source>
        <dbReference type="Google" id="ProtNLM"/>
    </source>
</evidence>
<feature type="transmembrane region" description="Helical" evidence="2">
    <location>
        <begin position="832"/>
        <end position="851"/>
    </location>
</feature>
<dbReference type="InterPro" id="IPR019286">
    <property type="entry name" value="DUF2339_TM"/>
</dbReference>
<gene>
    <name evidence="3" type="ORF">Abiwalacus_18830</name>
</gene>
<evidence type="ECO:0000256" key="2">
    <source>
        <dbReference type="SAM" id="Phobius"/>
    </source>
</evidence>
<feature type="transmembrane region" description="Helical" evidence="2">
    <location>
        <begin position="435"/>
        <end position="453"/>
    </location>
</feature>
<feature type="transmembrane region" description="Helical" evidence="2">
    <location>
        <begin position="807"/>
        <end position="826"/>
    </location>
</feature>
<name>A0ABN6QI95_9BACT</name>
<feature type="region of interest" description="Disordered" evidence="1">
    <location>
        <begin position="56"/>
        <end position="80"/>
    </location>
</feature>
<feature type="transmembrane region" description="Helical" evidence="2">
    <location>
        <begin position="740"/>
        <end position="762"/>
    </location>
</feature>
<feature type="transmembrane region" description="Helical" evidence="2">
    <location>
        <begin position="490"/>
        <end position="508"/>
    </location>
</feature>
<keyword evidence="4" id="KW-1185">Reference proteome</keyword>
<organism evidence="3 4">
    <name type="scientific">Akkermansia biwaensis</name>
    <dbReference type="NCBI Taxonomy" id="2946555"/>
    <lineage>
        <taxon>Bacteria</taxon>
        <taxon>Pseudomonadati</taxon>
        <taxon>Verrucomicrobiota</taxon>
        <taxon>Verrucomicrobiia</taxon>
        <taxon>Verrucomicrobiales</taxon>
        <taxon>Akkermansiaceae</taxon>
        <taxon>Akkermansia</taxon>
    </lineage>
</organism>
<feature type="transmembrane region" description="Helical" evidence="2">
    <location>
        <begin position="668"/>
        <end position="689"/>
    </location>
</feature>
<feature type="transmembrane region" description="Helical" evidence="2">
    <location>
        <begin position="175"/>
        <end position="191"/>
    </location>
</feature>
<feature type="transmembrane region" description="Helical" evidence="2">
    <location>
        <begin position="231"/>
        <end position="250"/>
    </location>
</feature>
<feature type="transmembrane region" description="Helical" evidence="2">
    <location>
        <begin position="465"/>
        <end position="483"/>
    </location>
</feature>
<feature type="transmembrane region" description="Helical" evidence="2">
    <location>
        <begin position="119"/>
        <end position="140"/>
    </location>
</feature>
<evidence type="ECO:0000256" key="1">
    <source>
        <dbReference type="SAM" id="MobiDB-lite"/>
    </source>
</evidence>